<reference evidence="2" key="2">
    <citation type="submission" date="2023-02" db="EMBL/GenBank/DDBJ databases">
        <authorList>
            <person name="Swenson N.G."/>
            <person name="Wegrzyn J.L."/>
            <person name="Mcevoy S.L."/>
        </authorList>
    </citation>
    <scope>NUCLEOTIDE SEQUENCE</scope>
    <source>
        <strain evidence="2">91603</strain>
        <tissue evidence="2">Leaf</tissue>
    </source>
</reference>
<accession>A0AAD5JCS4</accession>
<dbReference type="PANTHER" id="PTHR47481">
    <property type="match status" value="1"/>
</dbReference>
<evidence type="ECO:0000256" key="1">
    <source>
        <dbReference type="SAM" id="MobiDB-lite"/>
    </source>
</evidence>
<dbReference type="EMBL" id="JAJSOW010000003">
    <property type="protein sequence ID" value="KAI9194625.1"/>
    <property type="molecule type" value="Genomic_DNA"/>
</dbReference>
<proteinExistence type="predicted"/>
<organism evidence="2 3">
    <name type="scientific">Acer negundo</name>
    <name type="common">Box elder</name>
    <dbReference type="NCBI Taxonomy" id="4023"/>
    <lineage>
        <taxon>Eukaryota</taxon>
        <taxon>Viridiplantae</taxon>
        <taxon>Streptophyta</taxon>
        <taxon>Embryophyta</taxon>
        <taxon>Tracheophyta</taxon>
        <taxon>Spermatophyta</taxon>
        <taxon>Magnoliopsida</taxon>
        <taxon>eudicotyledons</taxon>
        <taxon>Gunneridae</taxon>
        <taxon>Pentapetalae</taxon>
        <taxon>rosids</taxon>
        <taxon>malvids</taxon>
        <taxon>Sapindales</taxon>
        <taxon>Sapindaceae</taxon>
        <taxon>Hippocastanoideae</taxon>
        <taxon>Acereae</taxon>
        <taxon>Acer</taxon>
    </lineage>
</organism>
<feature type="region of interest" description="Disordered" evidence="1">
    <location>
        <begin position="212"/>
        <end position="233"/>
    </location>
</feature>
<evidence type="ECO:0008006" key="4">
    <source>
        <dbReference type="Google" id="ProtNLM"/>
    </source>
</evidence>
<dbReference type="Proteomes" id="UP001064489">
    <property type="component" value="Chromosome 1"/>
</dbReference>
<evidence type="ECO:0000313" key="3">
    <source>
        <dbReference type="Proteomes" id="UP001064489"/>
    </source>
</evidence>
<name>A0AAD5JCS4_ACENE</name>
<keyword evidence="3" id="KW-1185">Reference proteome</keyword>
<comment type="caution">
    <text evidence="2">The sequence shown here is derived from an EMBL/GenBank/DDBJ whole genome shotgun (WGS) entry which is preliminary data.</text>
</comment>
<reference evidence="2" key="1">
    <citation type="journal article" date="2022" name="Plant J.">
        <title>Strategies of tolerance reflected in two North American maple genomes.</title>
        <authorList>
            <person name="McEvoy S.L."/>
            <person name="Sezen U.U."/>
            <person name="Trouern-Trend A."/>
            <person name="McMahon S.M."/>
            <person name="Schaberg P.G."/>
            <person name="Yang J."/>
            <person name="Wegrzyn J.L."/>
            <person name="Swenson N.G."/>
        </authorList>
    </citation>
    <scope>NUCLEOTIDE SEQUENCE</scope>
    <source>
        <strain evidence="2">91603</strain>
    </source>
</reference>
<dbReference type="AlphaFoldDB" id="A0AAD5JCS4"/>
<sequence length="283" mass="31176">MMSGSNSSNLPCANDGSFSSLPTAIDLNSLGKALNFHVSLKLDTTNYIYWKAQVLPVIRALDLDDIVLGLKICPEKFVESTSTTQNGVEKEIAVNIAYTTWRRADQMLLGCLLSTISKEVLGQILGDSLRAAGQVVSEYDMVLSAVNGLGHDYDVVVMLITSQHKLMSLQEAQFMAMMHEQRLQHLIGVSHDLVTGASAQFIANNGGNSRGSYSNNVGGGRNNNGRGRGRGKSRWTNNNRLVCQLCNKPSNVVLQCYMRFDQSFQGNNQYHNGWNFQQQNAHN</sequence>
<protein>
    <recommendedName>
        <fullName evidence="4">Retrotransposon Copia-like N-terminal domain-containing protein</fullName>
    </recommendedName>
</protein>
<evidence type="ECO:0000313" key="2">
    <source>
        <dbReference type="EMBL" id="KAI9194625.1"/>
    </source>
</evidence>
<dbReference type="PANTHER" id="PTHR47481:SF31">
    <property type="entry name" value="OS01G0873500 PROTEIN"/>
    <property type="match status" value="1"/>
</dbReference>
<gene>
    <name evidence="2" type="ORF">LWI28_007714</name>
</gene>